<organism evidence="3 4">
    <name type="scientific">Bacteroides fragilis</name>
    <dbReference type="NCBI Taxonomy" id="817"/>
    <lineage>
        <taxon>Bacteria</taxon>
        <taxon>Pseudomonadati</taxon>
        <taxon>Bacteroidota</taxon>
        <taxon>Bacteroidia</taxon>
        <taxon>Bacteroidales</taxon>
        <taxon>Bacteroidaceae</taxon>
        <taxon>Bacteroides</taxon>
    </lineage>
</organism>
<dbReference type="EMBL" id="VWAQ01000005">
    <property type="protein sequence ID" value="KAA5208384.1"/>
    <property type="molecule type" value="Genomic_DNA"/>
</dbReference>
<proteinExistence type="predicted"/>
<dbReference type="CDD" id="cd11301">
    <property type="entry name" value="Fut1_Fut2_like"/>
    <property type="match status" value="1"/>
</dbReference>
<evidence type="ECO:0000256" key="2">
    <source>
        <dbReference type="ARBA" id="ARBA00022679"/>
    </source>
</evidence>
<reference evidence="3 4" key="1">
    <citation type="journal article" date="2019" name="Nat. Med.">
        <title>A library of human gut bacterial isolates paired with longitudinal multiomics data enables mechanistic microbiome research.</title>
        <authorList>
            <person name="Poyet M."/>
            <person name="Groussin M."/>
            <person name="Gibbons S.M."/>
            <person name="Avila-Pacheco J."/>
            <person name="Jiang X."/>
            <person name="Kearney S.M."/>
            <person name="Perrotta A.R."/>
            <person name="Berdy B."/>
            <person name="Zhao S."/>
            <person name="Lieberman T.D."/>
            <person name="Swanson P.K."/>
            <person name="Smith M."/>
            <person name="Roesemann S."/>
            <person name="Alexander J.E."/>
            <person name="Rich S.A."/>
            <person name="Livny J."/>
            <person name="Vlamakis H."/>
            <person name="Clish C."/>
            <person name="Bullock K."/>
            <person name="Deik A."/>
            <person name="Scott J."/>
            <person name="Pierce K.A."/>
            <person name="Xavier R.J."/>
            <person name="Alm E.J."/>
        </authorList>
    </citation>
    <scope>NUCLEOTIDE SEQUENCE [LARGE SCALE GENOMIC DNA]</scope>
    <source>
        <strain evidence="3 4">BIOML-A1</strain>
    </source>
</reference>
<dbReference type="AlphaFoldDB" id="A0A3E5HV71"/>
<keyword evidence="2 3" id="KW-0808">Transferase</keyword>
<dbReference type="PANTHER" id="PTHR11927">
    <property type="entry name" value="GALACTOSIDE 2-L-FUCOSYLTRANSFERASE"/>
    <property type="match status" value="1"/>
</dbReference>
<dbReference type="Proteomes" id="UP000429838">
    <property type="component" value="Unassembled WGS sequence"/>
</dbReference>
<keyword evidence="1 3" id="KW-0328">Glycosyltransferase</keyword>
<evidence type="ECO:0000313" key="3">
    <source>
        <dbReference type="EMBL" id="KAA5208384.1"/>
    </source>
</evidence>
<evidence type="ECO:0000256" key="1">
    <source>
        <dbReference type="ARBA" id="ARBA00022676"/>
    </source>
</evidence>
<sequence length="290" mass="33904">MVIAKLFGGLGNQMFIYAAAKGIAQISNQKLTFDIYTGFEDDSRFRRVYELKQFNLSVQESRRWMSFRYPLGRILRKISRKIGFCIPLVNFKFIVEKKPYHFQNEIMRIASFSSIYLEGYFQSYKYFSKIEAQIREDFKFTKEVIGSVEKEASFITNSRYTPVAIGVRRYSEMKGEFGELAVVEHDYYDAAIKYIANKVPNLIFIVFSEDIDWVKKNLKLDYPVYFVTSKKGELAAIQDMYLMSLCNHHIISNSSFYWWGAYLASTNNHIVIAPSVFLNKDCTPIDWVII</sequence>
<evidence type="ECO:0000313" key="4">
    <source>
        <dbReference type="Proteomes" id="UP000429838"/>
    </source>
</evidence>
<comment type="caution">
    <text evidence="3">The sequence shown here is derived from an EMBL/GenBank/DDBJ whole genome shotgun (WGS) entry which is preliminary data.</text>
</comment>
<dbReference type="GO" id="GO:0016020">
    <property type="term" value="C:membrane"/>
    <property type="evidence" value="ECO:0007669"/>
    <property type="project" value="InterPro"/>
</dbReference>
<protein>
    <submittedName>
        <fullName evidence="3">Alpha-1,2-fucosyltransferase</fullName>
    </submittedName>
</protein>
<accession>A0A3E5HV71</accession>
<dbReference type="GO" id="GO:0005975">
    <property type="term" value="P:carbohydrate metabolic process"/>
    <property type="evidence" value="ECO:0007669"/>
    <property type="project" value="InterPro"/>
</dbReference>
<dbReference type="PANTHER" id="PTHR11927:SF9">
    <property type="entry name" value="L-FUCOSYLTRANSFERASE"/>
    <property type="match status" value="1"/>
</dbReference>
<dbReference type="GO" id="GO:0008107">
    <property type="term" value="F:galactoside 2-alpha-L-fucosyltransferase activity"/>
    <property type="evidence" value="ECO:0007669"/>
    <property type="project" value="InterPro"/>
</dbReference>
<gene>
    <name evidence="3" type="ORF">F2Z25_06710</name>
</gene>
<name>A0A3E5HV71_BACFG</name>
<dbReference type="RefSeq" id="WP_014298692.1">
    <property type="nucleotide sequence ID" value="NZ_CP098482.1"/>
</dbReference>
<dbReference type="InterPro" id="IPR002516">
    <property type="entry name" value="Glyco_trans_11"/>
</dbReference>
<dbReference type="Pfam" id="PF01531">
    <property type="entry name" value="Glyco_transf_11"/>
    <property type="match status" value="1"/>
</dbReference>